<gene>
    <name evidence="1" type="ORF">AN640_05035</name>
</gene>
<name>A0ACC8XI64_9FIRM</name>
<reference evidence="1" key="1">
    <citation type="submission" date="2016-08" db="EMBL/GenBank/DDBJ databases">
        <authorList>
            <person name="Ngugi D.K."/>
            <person name="Miyake S."/>
            <person name="Stingl U."/>
        </authorList>
    </citation>
    <scope>NUCLEOTIDE SEQUENCE</scope>
    <source>
        <strain evidence="1">SCG-D08WGA-EpuloA1</strain>
    </source>
</reference>
<keyword evidence="2" id="KW-1185">Reference proteome</keyword>
<comment type="caution">
    <text evidence="1">The sequence shown here is derived from an EMBL/GenBank/DDBJ whole genome shotgun (WGS) entry which is preliminary data.</text>
</comment>
<organism evidence="1 2">
    <name type="scientific">Candidatus Epulonipiscium fishelsonii</name>
    <dbReference type="NCBI Taxonomy" id="77094"/>
    <lineage>
        <taxon>Bacteria</taxon>
        <taxon>Bacillati</taxon>
        <taxon>Bacillota</taxon>
        <taxon>Clostridia</taxon>
        <taxon>Lachnospirales</taxon>
        <taxon>Lachnospiraceae</taxon>
        <taxon>Candidatus Epulonipiscium</taxon>
    </lineage>
</organism>
<sequence length="336" mass="37765">MYNLSLPTPILDQQELDQLDILINRYNKLTRPNSLSKLGENINKKIPSGVKEFSANIKSTISEQEIYFKTMKIIGDSFKVLEEKASKYSLSEDYIIDKIRNIDFDVQCLDEICMLRSYKISHVVNTHKTKDVALAFVEGGTTGVAGFIGIPFNLALSTLLYFRAVQSIAMFYGFDVKNNPTELIIASEVFSNSLSPKNSKNELSGNINKMMLITQDTILQEAAKKTYSDIASRSSIPLFLAQIKTLANKSAQKSIEKASGKGLENIIFKGVFERIGQKLALKSVQRAIPIISAGIGAFLDTTQMKKVIEFADIFYHKRYILEKKHRINLLLESKNI</sequence>
<dbReference type="Proteomes" id="UP000188637">
    <property type="component" value="Unassembled WGS sequence"/>
</dbReference>
<evidence type="ECO:0000313" key="1">
    <source>
        <dbReference type="EMBL" id="ONI45062.1"/>
    </source>
</evidence>
<dbReference type="EMBL" id="LJHD01000077">
    <property type="protein sequence ID" value="ONI45062.1"/>
    <property type="molecule type" value="Genomic_DNA"/>
</dbReference>
<accession>A0ACC8XI64</accession>
<protein>
    <submittedName>
        <fullName evidence="1">Uncharacterized protein</fullName>
    </submittedName>
</protein>
<evidence type="ECO:0000313" key="2">
    <source>
        <dbReference type="Proteomes" id="UP000188637"/>
    </source>
</evidence>
<proteinExistence type="predicted"/>